<dbReference type="GO" id="GO:0032012">
    <property type="term" value="P:regulation of ARF protein signal transduction"/>
    <property type="evidence" value="ECO:0007669"/>
    <property type="project" value="InterPro"/>
</dbReference>
<keyword evidence="2" id="KW-1003">Cell membrane</keyword>
<dbReference type="InterPro" id="IPR001605">
    <property type="entry name" value="PH_dom-spectrin-type"/>
</dbReference>
<evidence type="ECO:0008006" key="13">
    <source>
        <dbReference type="Google" id="ProtNLM"/>
    </source>
</evidence>
<accession>A0A8K9V0B8</accession>
<dbReference type="PROSITE" id="PS50190">
    <property type="entry name" value="SEC7"/>
    <property type="match status" value="1"/>
</dbReference>
<dbReference type="InterPro" id="IPR023394">
    <property type="entry name" value="Sec7_C_sf"/>
</dbReference>
<keyword evidence="8" id="KW-1133">Transmembrane helix</keyword>
<dbReference type="CDD" id="cd13295">
    <property type="entry name" value="PH_EFA6"/>
    <property type="match status" value="1"/>
</dbReference>
<dbReference type="InterPro" id="IPR001849">
    <property type="entry name" value="PH_domain"/>
</dbReference>
<evidence type="ECO:0000256" key="2">
    <source>
        <dbReference type="ARBA" id="ARBA00022475"/>
    </source>
</evidence>
<evidence type="ECO:0000313" key="12">
    <source>
        <dbReference type="Proteomes" id="UP000694395"/>
    </source>
</evidence>
<feature type="compositionally biased region" description="Low complexity" evidence="7">
    <location>
        <begin position="718"/>
        <end position="731"/>
    </location>
</feature>
<dbReference type="AlphaFoldDB" id="A0A8K9V0B8"/>
<dbReference type="Pfam" id="PF15410">
    <property type="entry name" value="PH_9"/>
    <property type="match status" value="1"/>
</dbReference>
<dbReference type="FunFam" id="1.10.1000.11:FF:000004">
    <property type="entry name" value="PH and SEC7 domain-containing protein 2"/>
    <property type="match status" value="1"/>
</dbReference>
<keyword evidence="3" id="KW-0597">Phosphoprotein</keyword>
<dbReference type="Gene3D" id="1.10.1000.11">
    <property type="entry name" value="Arf Nucleotide-binding Site Opener,domain 2"/>
    <property type="match status" value="1"/>
</dbReference>
<dbReference type="SMART" id="SM00233">
    <property type="entry name" value="PH"/>
    <property type="match status" value="1"/>
</dbReference>
<feature type="region of interest" description="Disordered" evidence="7">
    <location>
        <begin position="93"/>
        <end position="145"/>
    </location>
</feature>
<dbReference type="PROSITE" id="PS50003">
    <property type="entry name" value="PH_DOMAIN"/>
    <property type="match status" value="1"/>
</dbReference>
<sequence length="761" mass="85331">MSARVFQTDSGTAVPGPSLHSQRIARAKWEFLFGTPAEEALVTPPPAAVGESPKTGIIRGTLKYSETDLDAVPLRCYRETNIDEVLLAEQEDTDSAFGSNRSVKSTSGTGSSPLGVCPYERTSGEEEEVEGEEEEEEEDDEEDEEEVVSWVSSPILVSGPRLAGTTEDTFSRHFESIMESHRAKGTSYCSLDSEELLTSSTQTVLTFDLPTLTPEIQGGQMICQSARHIVKLSFAPLAHCERGTSLSDSIVTQLINMLFSLPLPLSLFAFFSLFSCLSLPLSLFPFFSLFSCLSLYSFIYVSLSLPSNDFSHKVAEEYLHFFNFTGLNVDQALRALLKQFSLMGETQERERVLSHFSRRYLHCNPILIHTEDGVHTLTCALMLLNTDLHGHNIGKRMSCTQFIENLEGLNEGQDFPKDLLKALYNSIKNEKLQWTIDEEEMRKSFSELGDTNQADSTSKHMKSMASGEKHLVTMAQPSGALLYKNGFLVRKVHADSDGKRTPRGKRGWKTFYGILKGLILYLQKGEYRPDKQLSDEDLKNAVSIHHSLAMRAADYSKRPNVFYLRTADWRVYLFQAPNAEQMQSWITRINTVSAMFSAPPFPAAIGSQKKFSRPLLPGSTSKLSQEEQVQSHEARFRAISTELAELRSYPPDRKVKGRELEEYRQRDEYLEFEKTRYGTYAMLLRAKIRCGEDDLSVFEAQILEDNGLQRAHSSPTLQDSSQASQASQGSSTKEPVGCSGIGKGSKRTEGQRYSYRQAVKK</sequence>
<feature type="transmembrane region" description="Helical" evidence="8">
    <location>
        <begin position="281"/>
        <end position="303"/>
    </location>
</feature>
<dbReference type="CDD" id="cd00171">
    <property type="entry name" value="Sec7"/>
    <property type="match status" value="1"/>
</dbReference>
<dbReference type="SMART" id="SM00222">
    <property type="entry name" value="Sec7"/>
    <property type="match status" value="1"/>
</dbReference>
<protein>
    <recommendedName>
        <fullName evidence="13">SEC7 domain-containing protein</fullName>
    </recommendedName>
</protein>
<evidence type="ECO:0000259" key="10">
    <source>
        <dbReference type="PROSITE" id="PS50190"/>
    </source>
</evidence>
<reference evidence="11" key="2">
    <citation type="submission" date="2025-08" db="UniProtKB">
        <authorList>
            <consortium name="Ensembl"/>
        </authorList>
    </citation>
    <scope>IDENTIFICATION</scope>
</reference>
<evidence type="ECO:0000259" key="9">
    <source>
        <dbReference type="PROSITE" id="PS50003"/>
    </source>
</evidence>
<dbReference type="InterPro" id="IPR000904">
    <property type="entry name" value="Sec7_dom"/>
</dbReference>
<evidence type="ECO:0000256" key="5">
    <source>
        <dbReference type="ARBA" id="ARBA00023136"/>
    </source>
</evidence>
<dbReference type="GO" id="GO:0032587">
    <property type="term" value="C:ruffle membrane"/>
    <property type="evidence" value="ECO:0007669"/>
    <property type="project" value="UniProtKB-SubCell"/>
</dbReference>
<dbReference type="Gene3D" id="2.30.29.30">
    <property type="entry name" value="Pleckstrin-homology domain (PH domain)/Phosphotyrosine-binding domain (PTB)"/>
    <property type="match status" value="1"/>
</dbReference>
<dbReference type="GO" id="GO:0005543">
    <property type="term" value="F:phospholipid binding"/>
    <property type="evidence" value="ECO:0007669"/>
    <property type="project" value="InterPro"/>
</dbReference>
<dbReference type="FunFam" id="2.30.29.30:FF:000054">
    <property type="entry name" value="PH and SEC7 domain-containing protein 3"/>
    <property type="match status" value="1"/>
</dbReference>
<dbReference type="Pfam" id="PF01369">
    <property type="entry name" value="Sec7"/>
    <property type="match status" value="1"/>
</dbReference>
<dbReference type="PANTHER" id="PTHR10663:SF334">
    <property type="entry name" value="PH AND SEC7 DOMAIN-CONTAINING PROTEIN 1"/>
    <property type="match status" value="1"/>
</dbReference>
<keyword evidence="4" id="KW-0175">Coiled coil</keyword>
<keyword evidence="8" id="KW-0812">Transmembrane</keyword>
<feature type="transmembrane region" description="Helical" evidence="8">
    <location>
        <begin position="254"/>
        <end position="274"/>
    </location>
</feature>
<dbReference type="Proteomes" id="UP000694395">
    <property type="component" value="Chromosome 16"/>
</dbReference>
<dbReference type="InterPro" id="IPR011993">
    <property type="entry name" value="PH-like_dom_sf"/>
</dbReference>
<evidence type="ECO:0000256" key="3">
    <source>
        <dbReference type="ARBA" id="ARBA00022553"/>
    </source>
</evidence>
<evidence type="ECO:0000313" key="11">
    <source>
        <dbReference type="Ensembl" id="ENSOMYP00000117165.1"/>
    </source>
</evidence>
<dbReference type="GO" id="GO:0005085">
    <property type="term" value="F:guanyl-nucleotide exchange factor activity"/>
    <property type="evidence" value="ECO:0007669"/>
    <property type="project" value="InterPro"/>
</dbReference>
<reference evidence="11" key="3">
    <citation type="submission" date="2025-09" db="UniProtKB">
        <authorList>
            <consortium name="Ensembl"/>
        </authorList>
    </citation>
    <scope>IDENTIFICATION</scope>
</reference>
<dbReference type="SUPFAM" id="SSF50729">
    <property type="entry name" value="PH domain-like"/>
    <property type="match status" value="1"/>
</dbReference>
<feature type="domain" description="SEC7" evidence="10">
    <location>
        <begin position="300"/>
        <end position="430"/>
    </location>
</feature>
<feature type="domain" description="PH" evidence="9">
    <location>
        <begin position="481"/>
        <end position="594"/>
    </location>
</feature>
<feature type="compositionally biased region" description="Polar residues" evidence="7">
    <location>
        <begin position="96"/>
        <end position="112"/>
    </location>
</feature>
<keyword evidence="12" id="KW-1185">Reference proteome</keyword>
<evidence type="ECO:0000256" key="8">
    <source>
        <dbReference type="SAM" id="Phobius"/>
    </source>
</evidence>
<name>A0A8K9V0B8_ONCMY</name>
<dbReference type="SUPFAM" id="SSF48425">
    <property type="entry name" value="Sec7 domain"/>
    <property type="match status" value="1"/>
</dbReference>
<evidence type="ECO:0000256" key="1">
    <source>
        <dbReference type="ARBA" id="ARBA00004632"/>
    </source>
</evidence>
<evidence type="ECO:0000256" key="4">
    <source>
        <dbReference type="ARBA" id="ARBA00023054"/>
    </source>
</evidence>
<proteinExistence type="predicted"/>
<dbReference type="InterPro" id="IPR035999">
    <property type="entry name" value="Sec7_dom_sf"/>
</dbReference>
<dbReference type="GeneTree" id="ENSGT00940000155061"/>
<evidence type="ECO:0000256" key="7">
    <source>
        <dbReference type="SAM" id="MobiDB-lite"/>
    </source>
</evidence>
<reference evidence="11" key="1">
    <citation type="submission" date="2020-07" db="EMBL/GenBank/DDBJ databases">
        <title>A long reads based de novo assembly of the rainbow trout Arlee double haploid line genome.</title>
        <authorList>
            <person name="Gao G."/>
            <person name="Palti Y."/>
        </authorList>
    </citation>
    <scope>NUCLEOTIDE SEQUENCE [LARGE SCALE GENOMIC DNA]</scope>
</reference>
<evidence type="ECO:0000256" key="6">
    <source>
        <dbReference type="ARBA" id="ARBA00023273"/>
    </source>
</evidence>
<comment type="subcellular location">
    <subcellularLocation>
        <location evidence="1">Cell projection</location>
        <location evidence="1">Ruffle membrane</location>
    </subcellularLocation>
</comment>
<gene>
    <name evidence="11" type="primary">LOC110491528</name>
</gene>
<dbReference type="Ensembl" id="ENSOMYT00000120394.1">
    <property type="protein sequence ID" value="ENSOMYP00000117165.1"/>
    <property type="gene ID" value="ENSOMYG00000008041.2"/>
</dbReference>
<keyword evidence="6" id="KW-0966">Cell projection</keyword>
<dbReference type="PRINTS" id="PR00683">
    <property type="entry name" value="SPECTRINPH"/>
</dbReference>
<feature type="compositionally biased region" description="Acidic residues" evidence="7">
    <location>
        <begin position="125"/>
        <end position="145"/>
    </location>
</feature>
<keyword evidence="5 8" id="KW-0472">Membrane</keyword>
<organism evidence="11 12">
    <name type="scientific">Oncorhynchus mykiss</name>
    <name type="common">Rainbow trout</name>
    <name type="synonym">Salmo gairdneri</name>
    <dbReference type="NCBI Taxonomy" id="8022"/>
    <lineage>
        <taxon>Eukaryota</taxon>
        <taxon>Metazoa</taxon>
        <taxon>Chordata</taxon>
        <taxon>Craniata</taxon>
        <taxon>Vertebrata</taxon>
        <taxon>Euteleostomi</taxon>
        <taxon>Actinopterygii</taxon>
        <taxon>Neopterygii</taxon>
        <taxon>Teleostei</taxon>
        <taxon>Protacanthopterygii</taxon>
        <taxon>Salmoniformes</taxon>
        <taxon>Salmonidae</taxon>
        <taxon>Salmoninae</taxon>
        <taxon>Oncorhynchus</taxon>
    </lineage>
</organism>
<dbReference type="InterPro" id="IPR041681">
    <property type="entry name" value="PH_9"/>
</dbReference>
<dbReference type="PANTHER" id="PTHR10663">
    <property type="entry name" value="GUANYL-NUCLEOTIDE EXCHANGE FACTOR"/>
    <property type="match status" value="1"/>
</dbReference>
<feature type="region of interest" description="Disordered" evidence="7">
    <location>
        <begin position="710"/>
        <end position="761"/>
    </location>
</feature>